<reference evidence="13 14" key="1">
    <citation type="submission" date="2021-05" db="EMBL/GenBank/DDBJ databases">
        <title>Genome Assembly of Synthetic Allotetraploid Brassica napus Reveals Homoeologous Exchanges between Subgenomes.</title>
        <authorList>
            <person name="Davis J.T."/>
        </authorList>
    </citation>
    <scope>NUCLEOTIDE SEQUENCE [LARGE SCALE GENOMIC DNA]</scope>
    <source>
        <strain evidence="14">cv. Da-Ae</strain>
        <tissue evidence="13">Seedling</tissue>
    </source>
</reference>
<dbReference type="SMART" id="SM00562">
    <property type="entry name" value="NDK"/>
    <property type="match status" value="1"/>
</dbReference>
<dbReference type="HAMAP" id="MF_00451">
    <property type="entry name" value="NDP_kinase"/>
    <property type="match status" value="1"/>
</dbReference>
<dbReference type="InterPro" id="IPR058240">
    <property type="entry name" value="rSAM_sf"/>
</dbReference>
<dbReference type="SUPFAM" id="SSF102114">
    <property type="entry name" value="Radical SAM enzymes"/>
    <property type="match status" value="1"/>
</dbReference>
<dbReference type="Proteomes" id="UP000824890">
    <property type="component" value="Unassembled WGS sequence"/>
</dbReference>
<protein>
    <recommendedName>
        <fullName evidence="11">Nucleoside diphosphate kinase</fullName>
        <ecNumber evidence="11">2.7.4.6</ecNumber>
    </recommendedName>
</protein>
<evidence type="ECO:0000313" key="13">
    <source>
        <dbReference type="EMBL" id="KAH0856519.1"/>
    </source>
</evidence>
<dbReference type="PRINTS" id="PR01243">
    <property type="entry name" value="NUCDPKINASE"/>
</dbReference>
<dbReference type="NCBIfam" id="NF001908">
    <property type="entry name" value="PRK00668.1"/>
    <property type="match status" value="1"/>
</dbReference>
<evidence type="ECO:0000256" key="4">
    <source>
        <dbReference type="ARBA" id="ARBA00008142"/>
    </source>
</evidence>
<evidence type="ECO:0000256" key="11">
    <source>
        <dbReference type="RuleBase" id="RU004013"/>
    </source>
</evidence>
<keyword evidence="8 11" id="KW-0067">ATP-binding</keyword>
<feature type="binding site" evidence="9">
    <location>
        <position position="172"/>
    </location>
    <ligand>
        <name>ATP</name>
        <dbReference type="ChEBI" id="CHEBI:30616"/>
    </ligand>
</feature>
<dbReference type="InterPro" id="IPR001564">
    <property type="entry name" value="Nucleoside_diP_kinase"/>
</dbReference>
<evidence type="ECO:0000256" key="3">
    <source>
        <dbReference type="ARBA" id="ARBA00001946"/>
    </source>
</evidence>
<dbReference type="EMBL" id="JAGKQM010000019">
    <property type="protein sequence ID" value="KAH0856519.1"/>
    <property type="molecule type" value="Genomic_DNA"/>
</dbReference>
<evidence type="ECO:0000256" key="9">
    <source>
        <dbReference type="PROSITE-ProRule" id="PRU00706"/>
    </source>
</evidence>
<dbReference type="InterPro" id="IPR023005">
    <property type="entry name" value="Nucleoside_diP_kinase_AS"/>
</dbReference>
<comment type="caution">
    <text evidence="13">The sequence shown here is derived from an EMBL/GenBank/DDBJ whole genome shotgun (WGS) entry which is preliminary data.</text>
</comment>
<evidence type="ECO:0000256" key="8">
    <source>
        <dbReference type="ARBA" id="ARBA00022840"/>
    </source>
</evidence>
<feature type="domain" description="Nucleoside diphosphate kinase-like" evidence="12">
    <location>
        <begin position="82"/>
        <end position="219"/>
    </location>
</feature>
<keyword evidence="5 11" id="KW-0808">Transferase</keyword>
<evidence type="ECO:0000256" key="6">
    <source>
        <dbReference type="ARBA" id="ARBA00022741"/>
    </source>
</evidence>
<evidence type="ECO:0000256" key="5">
    <source>
        <dbReference type="ARBA" id="ARBA00022679"/>
    </source>
</evidence>
<dbReference type="PANTHER" id="PTHR11349">
    <property type="entry name" value="NUCLEOSIDE DIPHOSPHATE KINASE"/>
    <property type="match status" value="1"/>
</dbReference>
<comment type="catalytic activity">
    <reaction evidence="2">
        <text>a ribonucleoside 5'-diphosphate + ATP = a ribonucleoside 5'-triphosphate + ADP</text>
        <dbReference type="Rhea" id="RHEA:18113"/>
        <dbReference type="ChEBI" id="CHEBI:30616"/>
        <dbReference type="ChEBI" id="CHEBI:57930"/>
        <dbReference type="ChEBI" id="CHEBI:61557"/>
        <dbReference type="ChEBI" id="CHEBI:456216"/>
        <dbReference type="EC" id="2.7.4.6"/>
    </reaction>
</comment>
<dbReference type="PROSITE" id="PS00469">
    <property type="entry name" value="NDPK"/>
    <property type="match status" value="1"/>
</dbReference>
<comment type="similarity">
    <text evidence="4 9 10">Belongs to the NDK family.</text>
</comment>
<dbReference type="EC" id="2.7.4.6" evidence="11"/>
<dbReference type="PROSITE" id="PS51374">
    <property type="entry name" value="NDPK_LIKE"/>
    <property type="match status" value="1"/>
</dbReference>
<dbReference type="Gene3D" id="3.30.70.141">
    <property type="entry name" value="Nucleoside diphosphate kinase-like domain"/>
    <property type="match status" value="1"/>
</dbReference>
<dbReference type="Pfam" id="PF00334">
    <property type="entry name" value="NDK"/>
    <property type="match status" value="1"/>
</dbReference>
<feature type="active site" description="Pros-phosphohistidine intermediate" evidence="9">
    <location>
        <position position="196"/>
    </location>
</feature>
<keyword evidence="6 11" id="KW-0547">Nucleotide-binding</keyword>
<evidence type="ECO:0000256" key="7">
    <source>
        <dbReference type="ARBA" id="ARBA00022777"/>
    </source>
</evidence>
<feature type="binding site" evidence="9">
    <location>
        <position position="138"/>
    </location>
    <ligand>
        <name>ATP</name>
        <dbReference type="ChEBI" id="CHEBI:30616"/>
    </ligand>
</feature>
<feature type="binding site" evidence="9">
    <location>
        <position position="166"/>
    </location>
    <ligand>
        <name>ATP</name>
        <dbReference type="ChEBI" id="CHEBI:30616"/>
    </ligand>
</feature>
<comment type="cofactor">
    <cofactor evidence="3">
        <name>Mg(2+)</name>
        <dbReference type="ChEBI" id="CHEBI:18420"/>
    </cofactor>
</comment>
<sequence>MAGVGQWTLCVASLPSPRLTPAICSSNSSPTTVNFRAELAAFRPQFRLFSRTSPSRRRLRASSSEESGGIFLPHLVASMEQVEETYVMVKPDGIQRGLVGEIITRFEKKGFKLIALKMFQCPRELAEEHYKDLSSKSFFPSLIEYITSGPVVCMAWEGVGVVASARKMIGKTDPLQAEPGTIRGDLAVQTGRNIVHGSDSPENGKREIALWFKEGELCEWDSHIEDAPLYPGEKLKELMGLGVNRVSLGVQAFQDELLRACGVSEVYTPGQSPLPSETQSAEFYKTASSMLRGAGYEHYEVSSYSKDGFKCKHKPFYAFGLGSGSYVGGLRFSRPKKLKEYTNYVADLENGAANWCGDGSVDLKDVATDVIMLSFRTSKGLNLKEFGVRREVMSDEFKKLVGNDEVKIEDHVRYLRLRDPDGFLLSNELISLAFGVISP</sequence>
<name>A0ABQ7XKQ0_BRANA</name>
<evidence type="ECO:0000313" key="14">
    <source>
        <dbReference type="Proteomes" id="UP000824890"/>
    </source>
</evidence>
<proteinExistence type="inferred from homology"/>
<dbReference type="CDD" id="cd04413">
    <property type="entry name" value="NDPk_I"/>
    <property type="match status" value="1"/>
</dbReference>
<evidence type="ECO:0000256" key="10">
    <source>
        <dbReference type="RuleBase" id="RU004011"/>
    </source>
</evidence>
<feature type="binding site" evidence="9">
    <location>
        <position position="90"/>
    </location>
    <ligand>
        <name>ATP</name>
        <dbReference type="ChEBI" id="CHEBI:30616"/>
    </ligand>
</feature>
<dbReference type="InterPro" id="IPR034907">
    <property type="entry name" value="NDK-like_dom"/>
</dbReference>
<accession>A0ABQ7XKQ0</accession>
<gene>
    <name evidence="13" type="ORF">HID58_084780</name>
</gene>
<keyword evidence="7 11" id="KW-0418">Kinase</keyword>
<dbReference type="SUPFAM" id="SSF54919">
    <property type="entry name" value="Nucleoside diphosphate kinase, NDK"/>
    <property type="match status" value="1"/>
</dbReference>
<evidence type="ECO:0000259" key="12">
    <source>
        <dbReference type="SMART" id="SM00562"/>
    </source>
</evidence>
<evidence type="ECO:0000256" key="1">
    <source>
        <dbReference type="ARBA" id="ARBA00000082"/>
    </source>
</evidence>
<keyword evidence="14" id="KW-1185">Reference proteome</keyword>
<organism evidence="13 14">
    <name type="scientific">Brassica napus</name>
    <name type="common">Rape</name>
    <dbReference type="NCBI Taxonomy" id="3708"/>
    <lineage>
        <taxon>Eukaryota</taxon>
        <taxon>Viridiplantae</taxon>
        <taxon>Streptophyta</taxon>
        <taxon>Embryophyta</taxon>
        <taxon>Tracheophyta</taxon>
        <taxon>Spermatophyta</taxon>
        <taxon>Magnoliopsida</taxon>
        <taxon>eudicotyledons</taxon>
        <taxon>Gunneridae</taxon>
        <taxon>Pentapetalae</taxon>
        <taxon>rosids</taxon>
        <taxon>malvids</taxon>
        <taxon>Brassicales</taxon>
        <taxon>Brassicaceae</taxon>
        <taxon>Brassiceae</taxon>
        <taxon>Brassica</taxon>
    </lineage>
</organism>
<comment type="catalytic activity">
    <reaction evidence="1 11">
        <text>a 2'-deoxyribonucleoside 5'-diphosphate + ATP = a 2'-deoxyribonucleoside 5'-triphosphate + ADP</text>
        <dbReference type="Rhea" id="RHEA:44640"/>
        <dbReference type="ChEBI" id="CHEBI:30616"/>
        <dbReference type="ChEBI" id="CHEBI:61560"/>
        <dbReference type="ChEBI" id="CHEBI:73316"/>
        <dbReference type="ChEBI" id="CHEBI:456216"/>
        <dbReference type="EC" id="2.7.4.6"/>
    </reaction>
</comment>
<feature type="binding site" evidence="9">
    <location>
        <position position="183"/>
    </location>
    <ligand>
        <name>ATP</name>
        <dbReference type="ChEBI" id="CHEBI:30616"/>
    </ligand>
</feature>
<evidence type="ECO:0000256" key="2">
    <source>
        <dbReference type="ARBA" id="ARBA00000937"/>
    </source>
</evidence>
<feature type="binding site" evidence="9">
    <location>
        <position position="193"/>
    </location>
    <ligand>
        <name>ATP</name>
        <dbReference type="ChEBI" id="CHEBI:30616"/>
    </ligand>
</feature>
<dbReference type="InterPro" id="IPR036850">
    <property type="entry name" value="NDK-like_dom_sf"/>
</dbReference>